<dbReference type="GO" id="GO:0003700">
    <property type="term" value="F:DNA-binding transcription factor activity"/>
    <property type="evidence" value="ECO:0007669"/>
    <property type="project" value="InterPro"/>
</dbReference>
<dbReference type="Gene3D" id="1.20.140.160">
    <property type="match status" value="1"/>
</dbReference>
<dbReference type="InterPro" id="IPR007630">
    <property type="entry name" value="RNA_pol_sigma70_r4"/>
</dbReference>
<evidence type="ECO:0000313" key="2">
    <source>
        <dbReference type="EMBL" id="KAA3504625.1"/>
    </source>
</evidence>
<dbReference type="SUPFAM" id="SSF88659">
    <property type="entry name" value="Sigma3 and sigma4 domains of RNA polymerase sigma factors"/>
    <property type="match status" value="1"/>
</dbReference>
<name>A0AA88JUY7_RHIRH</name>
<proteinExistence type="predicted"/>
<gene>
    <name evidence="2" type="ORF">DXM27_05285</name>
</gene>
<dbReference type="EMBL" id="QRFF01000001">
    <property type="protein sequence ID" value="KAA3504625.1"/>
    <property type="molecule type" value="Genomic_DNA"/>
</dbReference>
<accession>A0AA88JUY7</accession>
<dbReference type="Proteomes" id="UP000473658">
    <property type="component" value="Unassembled WGS sequence"/>
</dbReference>
<dbReference type="AlphaFoldDB" id="A0AA88JUY7"/>
<evidence type="ECO:0000259" key="1">
    <source>
        <dbReference type="Pfam" id="PF04545"/>
    </source>
</evidence>
<dbReference type="GO" id="GO:0006352">
    <property type="term" value="P:DNA-templated transcription initiation"/>
    <property type="evidence" value="ECO:0007669"/>
    <property type="project" value="InterPro"/>
</dbReference>
<protein>
    <recommendedName>
        <fullName evidence="1">RNA polymerase sigma-70 region 4 domain-containing protein</fullName>
    </recommendedName>
</protein>
<feature type="domain" description="RNA polymerase sigma-70 region 4" evidence="1">
    <location>
        <begin position="243"/>
        <end position="268"/>
    </location>
</feature>
<sequence>MSYREAETEVAMVPRRAIKRDLVAGVPRTALPEYKIWSGILARCSNPALKAYPRYGGRGISVCDRWKEDFGNFYHDMGARPSSKHSIDRIDNDGDYEPGNCRWATPAQQAANKSPATRTSDWFWSDEDLKTLRTMWGRHYSHEEISSIIGRSVPTIRLRIHMLGLKRSASVTKLLKKNTDLAHVLREKGVSEFVEAVSAKAQFAADTARVVTEKEIKTQAERVSEILASDFNRNAKMKALRQEGLNLSEIGERFSISRERVRQIEAQGWPDDWSAETKTGVNRKISSTKPEVRSKKIDRLCRAWNRASREARIMFLQAAPEFVVAGISVSDVEAKASKEEVSA</sequence>
<dbReference type="Pfam" id="PF04545">
    <property type="entry name" value="Sigma70_r4"/>
    <property type="match status" value="1"/>
</dbReference>
<dbReference type="InterPro" id="IPR013324">
    <property type="entry name" value="RNA_pol_sigma_r3/r4-like"/>
</dbReference>
<comment type="caution">
    <text evidence="2">The sequence shown here is derived from an EMBL/GenBank/DDBJ whole genome shotgun (WGS) entry which is preliminary data.</text>
</comment>
<organism evidence="2 3">
    <name type="scientific">Rhizobium rhizogenes</name>
    <name type="common">Agrobacterium rhizogenes</name>
    <dbReference type="NCBI Taxonomy" id="359"/>
    <lineage>
        <taxon>Bacteria</taxon>
        <taxon>Pseudomonadati</taxon>
        <taxon>Pseudomonadota</taxon>
        <taxon>Alphaproteobacteria</taxon>
        <taxon>Hyphomicrobiales</taxon>
        <taxon>Rhizobiaceae</taxon>
        <taxon>Rhizobium/Agrobacterium group</taxon>
        <taxon>Rhizobium</taxon>
    </lineage>
</organism>
<reference evidence="2 3" key="1">
    <citation type="submission" date="2018-08" db="EMBL/GenBank/DDBJ databases">
        <title>Crown Gall in kiwifruit.</title>
        <authorList>
            <person name="Visnovsky S.B."/>
            <person name="Pitman A.R."/>
        </authorList>
    </citation>
    <scope>NUCLEOTIDE SEQUENCE [LARGE SCALE GENOMIC DNA]</scope>
    <source>
        <strain evidence="2 3">SBV_302_78_2</strain>
    </source>
</reference>
<dbReference type="RefSeq" id="WP_149898071.1">
    <property type="nucleotide sequence ID" value="NZ_QRFF01000001.1"/>
</dbReference>
<evidence type="ECO:0000313" key="3">
    <source>
        <dbReference type="Proteomes" id="UP000473658"/>
    </source>
</evidence>